<comment type="caution">
    <text evidence="2">The sequence shown here is derived from an EMBL/GenBank/DDBJ whole genome shotgun (WGS) entry which is preliminary data.</text>
</comment>
<evidence type="ECO:0008006" key="4">
    <source>
        <dbReference type="Google" id="ProtNLM"/>
    </source>
</evidence>
<dbReference type="InterPro" id="IPR042100">
    <property type="entry name" value="Bug_dom1"/>
</dbReference>
<organism evidence="2 3">
    <name type="scientific">Paracraurococcus ruber</name>
    <dbReference type="NCBI Taxonomy" id="77675"/>
    <lineage>
        <taxon>Bacteria</taxon>
        <taxon>Pseudomonadati</taxon>
        <taxon>Pseudomonadota</taxon>
        <taxon>Alphaproteobacteria</taxon>
        <taxon>Acetobacterales</taxon>
        <taxon>Roseomonadaceae</taxon>
        <taxon>Paracraurococcus</taxon>
    </lineage>
</organism>
<evidence type="ECO:0000313" key="3">
    <source>
        <dbReference type="Proteomes" id="UP000697995"/>
    </source>
</evidence>
<evidence type="ECO:0000256" key="1">
    <source>
        <dbReference type="ARBA" id="ARBA00006987"/>
    </source>
</evidence>
<dbReference type="PANTHER" id="PTHR42928">
    <property type="entry name" value="TRICARBOXYLATE-BINDING PROTEIN"/>
    <property type="match status" value="1"/>
</dbReference>
<name>A0ABS1D858_9PROT</name>
<sequence>MAGGGARMMPIGRRQAAMLAMAALAAPRLGRAQGSWPERPVRLILPFGAGGAADTLARSVANAFAPHANGQSLVVENRGGAGGTIAGAATAQARPDGYTLMLADLGANGIGKELQPSVPYDPATAFTPVCHLVNLPLAFVVPASLPVDDIAGFVALARRRGDMVYAHPGIGYAGHLAQEFMNRELGLKMTPVPYRSGAEVARSILAAETESTFMTVSTSLPFIREGKAKALAVSSKAPVPQLPNVPPMATVLPGFEALVWHGIVGPAGLPPEITAAANRAFNAVLADPAVREAAVTRQAAEIVGGTPDQFGRFIQAEIARWTPLIRSLGLRAE</sequence>
<protein>
    <recommendedName>
        <fullName evidence="4">Tripartite tricarboxylate transporter substrate binding protein</fullName>
    </recommendedName>
</protein>
<gene>
    <name evidence="2" type="ORF">CKO45_31815</name>
</gene>
<dbReference type="Pfam" id="PF03401">
    <property type="entry name" value="TctC"/>
    <property type="match status" value="1"/>
</dbReference>
<dbReference type="Gene3D" id="3.40.190.10">
    <property type="entry name" value="Periplasmic binding protein-like II"/>
    <property type="match status" value="1"/>
</dbReference>
<evidence type="ECO:0000313" key="2">
    <source>
        <dbReference type="EMBL" id="MBK1662761.1"/>
    </source>
</evidence>
<dbReference type="InterPro" id="IPR005064">
    <property type="entry name" value="BUG"/>
</dbReference>
<dbReference type="Proteomes" id="UP000697995">
    <property type="component" value="Unassembled WGS sequence"/>
</dbReference>
<dbReference type="SUPFAM" id="SSF53850">
    <property type="entry name" value="Periplasmic binding protein-like II"/>
    <property type="match status" value="1"/>
</dbReference>
<comment type="similarity">
    <text evidence="1">Belongs to the UPF0065 (bug) family.</text>
</comment>
<dbReference type="Gene3D" id="3.40.190.150">
    <property type="entry name" value="Bordetella uptake gene, domain 1"/>
    <property type="match status" value="1"/>
</dbReference>
<reference evidence="2 3" key="1">
    <citation type="journal article" date="2020" name="Microorganisms">
        <title>Osmotic Adaptation and Compatible Solute Biosynthesis of Phototrophic Bacteria as Revealed from Genome Analyses.</title>
        <authorList>
            <person name="Imhoff J.F."/>
            <person name="Rahn T."/>
            <person name="Kunzel S."/>
            <person name="Keller A."/>
            <person name="Neulinger S.C."/>
        </authorList>
    </citation>
    <scope>NUCLEOTIDE SEQUENCE [LARGE SCALE GENOMIC DNA]</scope>
    <source>
        <strain evidence="2 3">DSM 15382</strain>
    </source>
</reference>
<proteinExistence type="inferred from homology"/>
<dbReference type="PIRSF" id="PIRSF017082">
    <property type="entry name" value="YflP"/>
    <property type="match status" value="1"/>
</dbReference>
<keyword evidence="3" id="KW-1185">Reference proteome</keyword>
<dbReference type="PANTHER" id="PTHR42928:SF5">
    <property type="entry name" value="BLR1237 PROTEIN"/>
    <property type="match status" value="1"/>
</dbReference>
<accession>A0ABS1D858</accession>
<dbReference type="EMBL" id="NRSG01000735">
    <property type="protein sequence ID" value="MBK1662761.1"/>
    <property type="molecule type" value="Genomic_DNA"/>
</dbReference>